<protein>
    <recommendedName>
        <fullName evidence="9">Cytidine deaminase</fullName>
        <ecNumber evidence="6">2.4.2.2</ecNumber>
        <ecNumber evidence="7">3.5.4.5</ecNumber>
    </recommendedName>
    <alternativeName>
        <fullName evidence="15">Cytidine aminohydrolase</fullName>
    </alternativeName>
    <alternativeName>
        <fullName evidence="8">Pyrimidine-nucleoside phosphorylase</fullName>
    </alternativeName>
</protein>
<evidence type="ECO:0000256" key="9">
    <source>
        <dbReference type="ARBA" id="ARBA00018266"/>
    </source>
</evidence>
<dbReference type="Pfam" id="PF00591">
    <property type="entry name" value="Glycos_transf_3"/>
    <property type="match status" value="1"/>
</dbReference>
<evidence type="ECO:0000256" key="8">
    <source>
        <dbReference type="ARBA" id="ARBA00014680"/>
    </source>
</evidence>
<comment type="caution">
    <text evidence="21">The sequence shown here is derived from an EMBL/GenBank/DDBJ whole genome shotgun (WGS) entry which is preliminary data.</text>
</comment>
<evidence type="ECO:0000256" key="2">
    <source>
        <dbReference type="ARBA" id="ARBA00003877"/>
    </source>
</evidence>
<dbReference type="InterPro" id="IPR013102">
    <property type="entry name" value="PYNP_C"/>
</dbReference>
<evidence type="ECO:0000259" key="20">
    <source>
        <dbReference type="PROSITE" id="PS51747"/>
    </source>
</evidence>
<sequence length="590" mass="62636">MHMYDLLIKKRDGEALSAEEICYMIHAYVAGEIEEYQMSAMLMAIYFQGMTDEETAALTKAMAESGTMVDLSAIDGIKVDKHSTGGVGDKTTFIVGPLVAACGGKVAKMSGRGLGHTGGTIDKMESIPHVRIALAQDEFFRIVNTIGVSIVGQSDTLAPADKKLYALRDVIGTVDSMPLIASSVMSKKLASGSDAILLDVKVGSGAFMKTVDDGLALARLMVHIGEANGRRTVALLTDMDCPLGQAVGNANEMREVIATLRGKGPADLTEEALLIAANMLYLCGKGSYEACQVKVKNALSDGSGLEKLAAMIEAQGGDVFAVETKEAVITAHEAYVYASSNGYVTHMDAEAIGLSAVHLGAGRLNKGDTINYRAGIYVLKKIGDTVQAGEALAKLTSDSKEGLADACKRYAAAVTIGDTPVQRAPLILARVTKDGVERFDRGQDIREGQLADGSSKEIDSDELLRQARMSREQAYVPYSHFPVGAAVLTESGAIYGGCNIENASFGLTNCAERTAIYKAVADGHTRFKALAVIADTPDVCAPCGACRQVISEFAIPYIILANMEGRVATYTAEELLPLSFRAKDIKQNKQ</sequence>
<dbReference type="NCBIfam" id="NF004064">
    <property type="entry name" value="PRK05578.1"/>
    <property type="match status" value="1"/>
</dbReference>
<dbReference type="PROSITE" id="PS00647">
    <property type="entry name" value="THYMID_PHOSPHORYLASE"/>
    <property type="match status" value="1"/>
</dbReference>
<evidence type="ECO:0000256" key="16">
    <source>
        <dbReference type="ARBA" id="ARBA00048453"/>
    </source>
</evidence>
<keyword evidence="10 21" id="KW-0328">Glycosyltransferase</keyword>
<evidence type="ECO:0000256" key="7">
    <source>
        <dbReference type="ARBA" id="ARBA00012783"/>
    </source>
</evidence>
<comment type="catalytic activity">
    <reaction evidence="19">
        <text>cytidine + H2O + H(+) = uridine + NH4(+)</text>
        <dbReference type="Rhea" id="RHEA:16069"/>
        <dbReference type="ChEBI" id="CHEBI:15377"/>
        <dbReference type="ChEBI" id="CHEBI:15378"/>
        <dbReference type="ChEBI" id="CHEBI:16704"/>
        <dbReference type="ChEBI" id="CHEBI:17562"/>
        <dbReference type="ChEBI" id="CHEBI:28938"/>
        <dbReference type="EC" id="3.5.4.5"/>
    </reaction>
</comment>
<dbReference type="EC" id="3.5.4.5" evidence="7"/>
<dbReference type="InterPro" id="IPR000312">
    <property type="entry name" value="Glycosyl_Trfase_fam3"/>
</dbReference>
<evidence type="ECO:0000256" key="12">
    <source>
        <dbReference type="ARBA" id="ARBA00022723"/>
    </source>
</evidence>
<comment type="function">
    <text evidence="2">Catalyzes phosphorolysis of the pyrimidine nucleosides uridine, thymidine and 2'-deoxyuridine with the formation of the corresponding pyrimidine base and ribose-1-phosphate.</text>
</comment>
<dbReference type="Proteomes" id="UP000707138">
    <property type="component" value="Unassembled WGS sequence"/>
</dbReference>
<evidence type="ECO:0000256" key="1">
    <source>
        <dbReference type="ARBA" id="ARBA00001066"/>
    </source>
</evidence>
<dbReference type="InterPro" id="IPR016192">
    <property type="entry name" value="APOBEC/CMP_deaminase_Zn-bd"/>
</dbReference>
<dbReference type="SMART" id="SM00941">
    <property type="entry name" value="PYNP_C"/>
    <property type="match status" value="1"/>
</dbReference>
<evidence type="ECO:0000256" key="13">
    <source>
        <dbReference type="ARBA" id="ARBA00022801"/>
    </source>
</evidence>
<evidence type="ECO:0000256" key="4">
    <source>
        <dbReference type="ARBA" id="ARBA00006915"/>
    </source>
</evidence>
<gene>
    <name evidence="21" type="ORF">H6A01_07125</name>
</gene>
<dbReference type="Gene3D" id="3.90.1170.30">
    <property type="entry name" value="Pyrimidine nucleoside phosphorylase-like, C-terminal domain"/>
    <property type="match status" value="1"/>
</dbReference>
<keyword evidence="14" id="KW-0862">Zinc</keyword>
<evidence type="ECO:0000256" key="11">
    <source>
        <dbReference type="ARBA" id="ARBA00022679"/>
    </source>
</evidence>
<dbReference type="InterPro" id="IPR000053">
    <property type="entry name" value="Thymidine/pyrmidine_PPase"/>
</dbReference>
<dbReference type="Gene3D" id="1.20.970.10">
    <property type="entry name" value="Transferase, Pyrimidine Nucleoside Phosphorylase, Chain C"/>
    <property type="match status" value="1"/>
</dbReference>
<comment type="catalytic activity">
    <reaction evidence="16">
        <text>uridine + phosphate = alpha-D-ribose 1-phosphate + uracil</text>
        <dbReference type="Rhea" id="RHEA:24388"/>
        <dbReference type="ChEBI" id="CHEBI:16704"/>
        <dbReference type="ChEBI" id="CHEBI:17568"/>
        <dbReference type="ChEBI" id="CHEBI:43474"/>
        <dbReference type="ChEBI" id="CHEBI:57720"/>
        <dbReference type="EC" id="2.4.2.2"/>
    </reaction>
</comment>
<dbReference type="CDD" id="cd01283">
    <property type="entry name" value="cytidine_deaminase"/>
    <property type="match status" value="1"/>
</dbReference>
<dbReference type="NCBIfam" id="TIGR01354">
    <property type="entry name" value="cyt_deam_tetra"/>
    <property type="match status" value="1"/>
</dbReference>
<evidence type="ECO:0000256" key="17">
    <source>
        <dbReference type="ARBA" id="ARBA00048525"/>
    </source>
</evidence>
<feature type="domain" description="CMP/dCMP-type deaminase" evidence="20">
    <location>
        <begin position="458"/>
        <end position="583"/>
    </location>
</feature>
<accession>A0ABS2GFY2</accession>
<dbReference type="InterPro" id="IPR006262">
    <property type="entry name" value="Cyt_deam_tetra"/>
</dbReference>
<dbReference type="SUPFAM" id="SSF54680">
    <property type="entry name" value="Pyrimidine nucleoside phosphorylase C-terminal domain"/>
    <property type="match status" value="1"/>
</dbReference>
<dbReference type="Gene3D" id="3.40.1030.10">
    <property type="entry name" value="Nucleoside phosphorylase/phosphoribosyltransferase catalytic domain"/>
    <property type="match status" value="1"/>
</dbReference>
<dbReference type="Pfam" id="PF00383">
    <property type="entry name" value="dCMP_cyt_deam_1"/>
    <property type="match status" value="1"/>
</dbReference>
<organism evidence="21 22">
    <name type="scientific">Veillonella magna</name>
    <dbReference type="NCBI Taxonomy" id="464322"/>
    <lineage>
        <taxon>Bacteria</taxon>
        <taxon>Bacillati</taxon>
        <taxon>Bacillota</taxon>
        <taxon>Negativicutes</taxon>
        <taxon>Veillonellales</taxon>
        <taxon>Veillonellaceae</taxon>
        <taxon>Veillonella</taxon>
    </lineage>
</organism>
<dbReference type="InterPro" id="IPR035902">
    <property type="entry name" value="Nuc_phospho_transferase"/>
</dbReference>
<dbReference type="Pfam" id="PF07831">
    <property type="entry name" value="PYNP_C"/>
    <property type="match status" value="1"/>
</dbReference>
<dbReference type="Pfam" id="PF02885">
    <property type="entry name" value="Glycos_trans_3N"/>
    <property type="match status" value="1"/>
</dbReference>
<dbReference type="InterPro" id="IPR016193">
    <property type="entry name" value="Cytidine_deaminase-like"/>
</dbReference>
<dbReference type="SUPFAM" id="SSF53927">
    <property type="entry name" value="Cytidine deaminase-like"/>
    <property type="match status" value="1"/>
</dbReference>
<dbReference type="SUPFAM" id="SSF52418">
    <property type="entry name" value="Nucleoside phosphorylase/phosphoribosyltransferase catalytic domain"/>
    <property type="match status" value="1"/>
</dbReference>
<dbReference type="SUPFAM" id="SSF47648">
    <property type="entry name" value="Nucleoside phosphorylase/phosphoribosyltransferase N-terminal domain"/>
    <property type="match status" value="1"/>
</dbReference>
<dbReference type="NCBIfam" id="NF004490">
    <property type="entry name" value="PRK05820.1"/>
    <property type="match status" value="1"/>
</dbReference>
<dbReference type="PROSITE" id="PS00903">
    <property type="entry name" value="CYT_DCMP_DEAMINASES_1"/>
    <property type="match status" value="1"/>
</dbReference>
<dbReference type="PANTHER" id="PTHR10515">
    <property type="entry name" value="THYMIDINE PHOSPHORYLASE"/>
    <property type="match status" value="1"/>
</dbReference>
<name>A0ABS2GFY2_9FIRM</name>
<evidence type="ECO:0000256" key="6">
    <source>
        <dbReference type="ARBA" id="ARBA00011889"/>
    </source>
</evidence>
<evidence type="ECO:0000256" key="10">
    <source>
        <dbReference type="ARBA" id="ARBA00022676"/>
    </source>
</evidence>
<keyword evidence="11 21" id="KW-0808">Transferase</keyword>
<dbReference type="EC" id="2.4.2.2" evidence="6"/>
<evidence type="ECO:0000313" key="22">
    <source>
        <dbReference type="Proteomes" id="UP000707138"/>
    </source>
</evidence>
<evidence type="ECO:0000313" key="21">
    <source>
        <dbReference type="EMBL" id="MBM6913089.1"/>
    </source>
</evidence>
<dbReference type="Gene3D" id="3.40.140.10">
    <property type="entry name" value="Cytidine Deaminase, domain 2"/>
    <property type="match status" value="1"/>
</dbReference>
<keyword evidence="22" id="KW-1185">Reference proteome</keyword>
<dbReference type="PANTHER" id="PTHR10515:SF0">
    <property type="entry name" value="THYMIDINE PHOSPHORYLASE"/>
    <property type="match status" value="1"/>
</dbReference>
<dbReference type="PROSITE" id="PS51747">
    <property type="entry name" value="CYT_DCMP_DEAMINASES_2"/>
    <property type="match status" value="1"/>
</dbReference>
<comment type="function">
    <text evidence="3">This enzyme scavenges exogenous and endogenous cytidine and 2'-deoxycytidine for UMP synthesis.</text>
</comment>
<dbReference type="InterPro" id="IPR017872">
    <property type="entry name" value="Pyrmidine_PPase_CS"/>
</dbReference>
<dbReference type="EMBL" id="JACJLA010000012">
    <property type="protein sequence ID" value="MBM6913089.1"/>
    <property type="molecule type" value="Genomic_DNA"/>
</dbReference>
<comment type="subunit">
    <text evidence="5">Homodimer.</text>
</comment>
<evidence type="ECO:0000256" key="15">
    <source>
        <dbReference type="ARBA" id="ARBA00032005"/>
    </source>
</evidence>
<evidence type="ECO:0000256" key="5">
    <source>
        <dbReference type="ARBA" id="ARBA00011738"/>
    </source>
</evidence>
<dbReference type="NCBIfam" id="TIGR02644">
    <property type="entry name" value="Y_phosphoryl"/>
    <property type="match status" value="1"/>
</dbReference>
<dbReference type="GO" id="GO:0009032">
    <property type="term" value="F:thymidine phosphorylase activity"/>
    <property type="evidence" value="ECO:0007669"/>
    <property type="project" value="UniProtKB-EC"/>
</dbReference>
<comment type="catalytic activity">
    <reaction evidence="17">
        <text>thymidine + phosphate = 2-deoxy-alpha-D-ribose 1-phosphate + thymine</text>
        <dbReference type="Rhea" id="RHEA:16037"/>
        <dbReference type="ChEBI" id="CHEBI:17748"/>
        <dbReference type="ChEBI" id="CHEBI:17821"/>
        <dbReference type="ChEBI" id="CHEBI:43474"/>
        <dbReference type="ChEBI" id="CHEBI:57259"/>
        <dbReference type="EC" id="2.4.2.2"/>
    </reaction>
</comment>
<dbReference type="InterPro" id="IPR017459">
    <property type="entry name" value="Glycosyl_Trfase_fam3_N_dom"/>
</dbReference>
<reference evidence="21 22" key="1">
    <citation type="journal article" date="2021" name="Sci. Rep.">
        <title>The distribution of antibiotic resistance genes in chicken gut microbiota commensals.</title>
        <authorList>
            <person name="Juricova H."/>
            <person name="Matiasovicova J."/>
            <person name="Kubasova T."/>
            <person name="Cejkova D."/>
            <person name="Rychlik I."/>
        </authorList>
    </citation>
    <scope>NUCLEOTIDE SEQUENCE [LARGE SCALE GENOMIC DNA]</scope>
    <source>
        <strain evidence="21 22">An537</strain>
    </source>
</reference>
<proteinExistence type="inferred from homology"/>
<evidence type="ECO:0000256" key="3">
    <source>
        <dbReference type="ARBA" id="ARBA00003949"/>
    </source>
</evidence>
<dbReference type="InterPro" id="IPR036566">
    <property type="entry name" value="PYNP-like_C_sf"/>
</dbReference>
<keyword evidence="12" id="KW-0479">Metal-binding</keyword>
<dbReference type="InterPro" id="IPR002125">
    <property type="entry name" value="CMP_dCMP_dom"/>
</dbReference>
<comment type="catalytic activity">
    <reaction evidence="1">
        <text>2'-deoxyuridine + phosphate = 2-deoxy-alpha-D-ribose 1-phosphate + uracil</text>
        <dbReference type="Rhea" id="RHEA:22824"/>
        <dbReference type="ChEBI" id="CHEBI:16450"/>
        <dbReference type="ChEBI" id="CHEBI:17568"/>
        <dbReference type="ChEBI" id="CHEBI:43474"/>
        <dbReference type="ChEBI" id="CHEBI:57259"/>
        <dbReference type="EC" id="2.4.2.2"/>
    </reaction>
</comment>
<comment type="similarity">
    <text evidence="4">Belongs to the thymidine/pyrimidine-nucleoside phosphorylase family.</text>
</comment>
<dbReference type="InterPro" id="IPR018090">
    <property type="entry name" value="Pyrmidine_PPas_bac/euk"/>
</dbReference>
<keyword evidence="13" id="KW-0378">Hydrolase</keyword>
<evidence type="ECO:0000256" key="14">
    <source>
        <dbReference type="ARBA" id="ARBA00022833"/>
    </source>
</evidence>
<evidence type="ECO:0000256" key="19">
    <source>
        <dbReference type="ARBA" id="ARBA00049558"/>
    </source>
</evidence>
<evidence type="ECO:0000256" key="18">
    <source>
        <dbReference type="ARBA" id="ARBA00049252"/>
    </source>
</evidence>
<comment type="catalytic activity">
    <reaction evidence="18">
        <text>2'-deoxycytidine + H2O + H(+) = 2'-deoxyuridine + NH4(+)</text>
        <dbReference type="Rhea" id="RHEA:13433"/>
        <dbReference type="ChEBI" id="CHEBI:15377"/>
        <dbReference type="ChEBI" id="CHEBI:15378"/>
        <dbReference type="ChEBI" id="CHEBI:15698"/>
        <dbReference type="ChEBI" id="CHEBI:16450"/>
        <dbReference type="ChEBI" id="CHEBI:28938"/>
        <dbReference type="EC" id="3.5.4.5"/>
    </reaction>
</comment>
<dbReference type="InterPro" id="IPR036320">
    <property type="entry name" value="Glycosyl_Trfase_fam3_N_dom_sf"/>
</dbReference>